<protein>
    <recommendedName>
        <fullName evidence="3">Inositol polyphosphate-related phosphatase domain-containing protein</fullName>
    </recommendedName>
</protein>
<gene>
    <name evidence="4" type="ORF">CYMTET_15982</name>
</gene>
<feature type="compositionally biased region" description="Low complexity" evidence="2">
    <location>
        <begin position="14"/>
        <end position="30"/>
    </location>
</feature>
<evidence type="ECO:0000256" key="2">
    <source>
        <dbReference type="SAM" id="MobiDB-lite"/>
    </source>
</evidence>
<keyword evidence="5" id="KW-1185">Reference proteome</keyword>
<comment type="caution">
    <text evidence="4">The sequence shown here is derived from an EMBL/GenBank/DDBJ whole genome shotgun (WGS) entry which is preliminary data.</text>
</comment>
<dbReference type="SMART" id="SM00128">
    <property type="entry name" value="IPPc"/>
    <property type="match status" value="1"/>
</dbReference>
<dbReference type="GO" id="GO:0046856">
    <property type="term" value="P:phosphatidylinositol dephosphorylation"/>
    <property type="evidence" value="ECO:0007669"/>
    <property type="project" value="InterPro"/>
</dbReference>
<dbReference type="Pfam" id="PF25404">
    <property type="entry name" value="PH_29"/>
    <property type="match status" value="1"/>
</dbReference>
<dbReference type="InterPro" id="IPR046985">
    <property type="entry name" value="IP5"/>
</dbReference>
<feature type="compositionally biased region" description="Basic and acidic residues" evidence="2">
    <location>
        <begin position="1"/>
        <end position="13"/>
    </location>
</feature>
<dbReference type="InterPro" id="IPR057607">
    <property type="entry name" value="PH_kinetoplastids"/>
</dbReference>
<accession>A0AAE0GDH6</accession>
<feature type="domain" description="Inositol polyphosphate-related phosphatase" evidence="3">
    <location>
        <begin position="181"/>
        <end position="475"/>
    </location>
</feature>
<evidence type="ECO:0000313" key="5">
    <source>
        <dbReference type="Proteomes" id="UP001190700"/>
    </source>
</evidence>
<dbReference type="PANTHER" id="PTHR11200:SF291">
    <property type="entry name" value="INOSITOL 5-PHOSPHATASE"/>
    <property type="match status" value="1"/>
</dbReference>
<organism evidence="4 5">
    <name type="scientific">Cymbomonas tetramitiformis</name>
    <dbReference type="NCBI Taxonomy" id="36881"/>
    <lineage>
        <taxon>Eukaryota</taxon>
        <taxon>Viridiplantae</taxon>
        <taxon>Chlorophyta</taxon>
        <taxon>Pyramimonadophyceae</taxon>
        <taxon>Pyramimonadales</taxon>
        <taxon>Pyramimonadaceae</taxon>
        <taxon>Cymbomonas</taxon>
    </lineage>
</organism>
<reference evidence="4 5" key="1">
    <citation type="journal article" date="2015" name="Genome Biol. Evol.">
        <title>Comparative Genomics of a Bacterivorous Green Alga Reveals Evolutionary Causalities and Consequences of Phago-Mixotrophic Mode of Nutrition.</title>
        <authorList>
            <person name="Burns J.A."/>
            <person name="Paasch A."/>
            <person name="Narechania A."/>
            <person name="Kim E."/>
        </authorList>
    </citation>
    <scope>NUCLEOTIDE SEQUENCE [LARGE SCALE GENOMIC DNA]</scope>
    <source>
        <strain evidence="4 5">PLY_AMNH</strain>
    </source>
</reference>
<evidence type="ECO:0000313" key="4">
    <source>
        <dbReference type="EMBL" id="KAK3275918.1"/>
    </source>
</evidence>
<dbReference type="AlphaFoldDB" id="A0AAE0GDH6"/>
<dbReference type="Pfam" id="PF22669">
    <property type="entry name" value="Exo_endo_phos2"/>
    <property type="match status" value="1"/>
</dbReference>
<proteinExistence type="inferred from homology"/>
<dbReference type="Proteomes" id="UP001190700">
    <property type="component" value="Unassembled WGS sequence"/>
</dbReference>
<evidence type="ECO:0000259" key="3">
    <source>
        <dbReference type="SMART" id="SM00128"/>
    </source>
</evidence>
<evidence type="ECO:0000256" key="1">
    <source>
        <dbReference type="ARBA" id="ARBA00010768"/>
    </source>
</evidence>
<dbReference type="InterPro" id="IPR036691">
    <property type="entry name" value="Endo/exonu/phosph_ase_sf"/>
</dbReference>
<dbReference type="PANTHER" id="PTHR11200">
    <property type="entry name" value="INOSITOL 5-PHOSPHATASE"/>
    <property type="match status" value="1"/>
</dbReference>
<dbReference type="SUPFAM" id="SSF56219">
    <property type="entry name" value="DNase I-like"/>
    <property type="match status" value="1"/>
</dbReference>
<dbReference type="Gene3D" id="3.60.10.10">
    <property type="entry name" value="Endonuclease/exonuclease/phosphatase"/>
    <property type="match status" value="1"/>
</dbReference>
<name>A0AAE0GDH6_9CHLO</name>
<dbReference type="GO" id="GO:0004439">
    <property type="term" value="F:phosphatidylinositol-4,5-bisphosphate 5-phosphatase activity"/>
    <property type="evidence" value="ECO:0007669"/>
    <property type="project" value="TreeGrafter"/>
</dbReference>
<feature type="region of interest" description="Disordered" evidence="2">
    <location>
        <begin position="1"/>
        <end position="35"/>
    </location>
</feature>
<dbReference type="InterPro" id="IPR000300">
    <property type="entry name" value="IPPc"/>
</dbReference>
<comment type="similarity">
    <text evidence="1">Belongs to the inositol polyphosphate 5-phosphatase family.</text>
</comment>
<sequence length="788" mass="86590">MSWLSDKLRRNRSDSAASTTSTISNASASTEQDAGKKIQHKTSIASILGAYSAVEYCPRFDVSKHIKKWGQHRVQLRTWEVDVTSGALRNLSRSGALQKQFSVLDLVHIEKAPNDKVSLTMLFESANHPYTLQFEDNSAGTATLHRERFYQLLYLLRFKAKISMVPRFAAEYSDALNVGMENIDVFIGTWNLGNATPPESDLLEDWIPKTGYDLLAIGTQECIYEPREGFDNCEEDWIRTLQSHMGDDYEHVITRSLQAIRLTVFVHKRHLFKVSAVESEVLGTGLGNYYGNKGGVGVSLNFHTTPLTFNSVHLAARKDNVKERNVDAAAIVDRLRVGCLDEVDSCTSAPYYFFFGDLNYRVWLEYEKTVALSKAKQLDPLLAADQLRAEQEAGRALTEFEEGLITFRPTYRYDIGTREFSNHKMQSPSFTDRILWCSSSKEMIQQTSYEACDTITTSDHNPIKATFKIAVHLPSVMFLKNPGYGVSGKCNVELSKVTAFNLRLHTLALDASVEERQVASRALASGAKVFLKFHSPLGFLGPSTSECTEATGLSEHSGVHFSGYEMTAEWEEDQINQIQPILASYDSLHQIPLIVSLYEQNGLPRECSILVTTAEMDVFAAAAAAHSPPQIGSECRGLFNGCAEDHGGHTGAVNERSGLSAGPVACSLKLPVKLREYGARPCCPIPDGASTALLFEGIHCDELLNMEHGLLKAASSDGVPEYAGRWSSGESATGLTPERAATVCSNEDSRLLKNGPEETAAVLVMALPLSHGLCPGLDSPLAKVGCCV</sequence>
<dbReference type="EMBL" id="LGRX02006930">
    <property type="protein sequence ID" value="KAK3275918.1"/>
    <property type="molecule type" value="Genomic_DNA"/>
</dbReference>